<evidence type="ECO:0000256" key="4">
    <source>
        <dbReference type="SAM" id="Phobius"/>
    </source>
</evidence>
<keyword evidence="1" id="KW-0479">Metal-binding</keyword>
<keyword evidence="4" id="KW-0472">Membrane</keyword>
<dbReference type="InterPro" id="IPR013083">
    <property type="entry name" value="Znf_RING/FYVE/PHD"/>
</dbReference>
<evidence type="ECO:0000259" key="5">
    <source>
        <dbReference type="PROSITE" id="PS51292"/>
    </source>
</evidence>
<dbReference type="SUPFAM" id="SSF57850">
    <property type="entry name" value="RING/U-box"/>
    <property type="match status" value="1"/>
</dbReference>
<keyword evidence="4" id="KW-1133">Transmembrane helix</keyword>
<feature type="transmembrane region" description="Helical" evidence="4">
    <location>
        <begin position="198"/>
        <end position="218"/>
    </location>
</feature>
<keyword evidence="2" id="KW-0863">Zinc-finger</keyword>
<dbReference type="GO" id="GO:0008270">
    <property type="term" value="F:zinc ion binding"/>
    <property type="evidence" value="ECO:0007669"/>
    <property type="project" value="UniProtKB-KW"/>
</dbReference>
<dbReference type="PROSITE" id="PS51292">
    <property type="entry name" value="ZF_RING_CH"/>
    <property type="match status" value="1"/>
</dbReference>
<reference evidence="6" key="1">
    <citation type="submission" date="2020-01" db="EMBL/GenBank/DDBJ databases">
        <authorList>
            <person name="Mishra B."/>
        </authorList>
    </citation>
    <scope>NUCLEOTIDE SEQUENCE [LARGE SCALE GENOMIC DNA]</scope>
</reference>
<dbReference type="GO" id="GO:0016567">
    <property type="term" value="P:protein ubiquitination"/>
    <property type="evidence" value="ECO:0007669"/>
    <property type="project" value="TreeGrafter"/>
</dbReference>
<dbReference type="EMBL" id="CACVBM020000710">
    <property type="protein sequence ID" value="CAA7022590.1"/>
    <property type="molecule type" value="Genomic_DNA"/>
</dbReference>
<dbReference type="Proteomes" id="UP000467841">
    <property type="component" value="Unassembled WGS sequence"/>
</dbReference>
<accession>A0A6D2IBF6</accession>
<evidence type="ECO:0000256" key="1">
    <source>
        <dbReference type="ARBA" id="ARBA00022723"/>
    </source>
</evidence>
<evidence type="ECO:0000313" key="6">
    <source>
        <dbReference type="EMBL" id="CAA7022590.1"/>
    </source>
</evidence>
<feature type="domain" description="RING-CH-type" evidence="5">
    <location>
        <begin position="53"/>
        <end position="113"/>
    </location>
</feature>
<evidence type="ECO:0000256" key="3">
    <source>
        <dbReference type="ARBA" id="ARBA00022833"/>
    </source>
</evidence>
<dbReference type="InterPro" id="IPR022143">
    <property type="entry name" value="DUF3675"/>
</dbReference>
<dbReference type="AlphaFoldDB" id="A0A6D2IBF6"/>
<dbReference type="CDD" id="cd16495">
    <property type="entry name" value="RING_CH-C4HC3_MARCH"/>
    <property type="match status" value="1"/>
</dbReference>
<feature type="transmembrane region" description="Helical" evidence="4">
    <location>
        <begin position="167"/>
        <end position="186"/>
    </location>
</feature>
<dbReference type="InterPro" id="IPR033275">
    <property type="entry name" value="MARCH-like"/>
</dbReference>
<evidence type="ECO:0000313" key="7">
    <source>
        <dbReference type="Proteomes" id="UP000467841"/>
    </source>
</evidence>
<gene>
    <name evidence="6" type="ORF">MERR_LOCUS9825</name>
</gene>
<name>A0A6D2IBF6_9BRAS</name>
<proteinExistence type="predicted"/>
<dbReference type="FunFam" id="3.30.40.10:FF:000337">
    <property type="entry name" value="Zinc finger family protein"/>
    <property type="match status" value="1"/>
</dbReference>
<evidence type="ECO:0000256" key="2">
    <source>
        <dbReference type="ARBA" id="ARBA00022771"/>
    </source>
</evidence>
<sequence>MGDHFVLLVDRLITESTIEAAIQSRNRMLQADNTPVEEECRVLDEKTLEKLRNGDLSMVQCRICHDEDLDSNMETPCSCSGSLKYAHRRCVQRWCNEKGDTTCEICHQGFKPDYTSPAPLLELGHVPLHFRGNWGISQRDHRFITVVPADSAYLDDHYPLSSTSSFICCRSLVLIFMALLILRHTLPLILTGSNLHVFPLFMLLFLRVIGIMLPIYVVTKAVATCRRHAQTLDTSDSEESSDEETDLWRLPQTQSYIIGVP</sequence>
<dbReference type="Pfam" id="PF12428">
    <property type="entry name" value="DUF3675"/>
    <property type="match status" value="1"/>
</dbReference>
<dbReference type="GO" id="GO:0004842">
    <property type="term" value="F:ubiquitin-protein transferase activity"/>
    <property type="evidence" value="ECO:0007669"/>
    <property type="project" value="TreeGrafter"/>
</dbReference>
<dbReference type="OrthoDB" id="264354at2759"/>
<keyword evidence="4" id="KW-0812">Transmembrane</keyword>
<dbReference type="Pfam" id="PF12906">
    <property type="entry name" value="RINGv"/>
    <property type="match status" value="1"/>
</dbReference>
<protein>
    <recommendedName>
        <fullName evidence="5">RING-CH-type domain-containing protein</fullName>
    </recommendedName>
</protein>
<keyword evidence="3" id="KW-0862">Zinc</keyword>
<organism evidence="6 7">
    <name type="scientific">Microthlaspi erraticum</name>
    <dbReference type="NCBI Taxonomy" id="1685480"/>
    <lineage>
        <taxon>Eukaryota</taxon>
        <taxon>Viridiplantae</taxon>
        <taxon>Streptophyta</taxon>
        <taxon>Embryophyta</taxon>
        <taxon>Tracheophyta</taxon>
        <taxon>Spermatophyta</taxon>
        <taxon>Magnoliopsida</taxon>
        <taxon>eudicotyledons</taxon>
        <taxon>Gunneridae</taxon>
        <taxon>Pentapetalae</taxon>
        <taxon>rosids</taxon>
        <taxon>malvids</taxon>
        <taxon>Brassicales</taxon>
        <taxon>Brassicaceae</taxon>
        <taxon>Coluteocarpeae</taxon>
        <taxon>Microthlaspi</taxon>
    </lineage>
</organism>
<dbReference type="Gene3D" id="3.30.40.10">
    <property type="entry name" value="Zinc/RING finger domain, C3HC4 (zinc finger)"/>
    <property type="match status" value="1"/>
</dbReference>
<dbReference type="GO" id="GO:0016020">
    <property type="term" value="C:membrane"/>
    <property type="evidence" value="ECO:0007669"/>
    <property type="project" value="TreeGrafter"/>
</dbReference>
<dbReference type="SMART" id="SM00744">
    <property type="entry name" value="RINGv"/>
    <property type="match status" value="1"/>
</dbReference>
<dbReference type="PANTHER" id="PTHR23012:SF93">
    <property type="entry name" value="RING_FYVE_PHD ZINC FINGER SUPERFAMILY PROTEIN"/>
    <property type="match status" value="1"/>
</dbReference>
<dbReference type="PANTHER" id="PTHR23012">
    <property type="entry name" value="RING/FYVE/PHD ZINC FINGER DOMAIN-CONTAINING"/>
    <property type="match status" value="1"/>
</dbReference>
<dbReference type="InterPro" id="IPR011016">
    <property type="entry name" value="Znf_RING-CH"/>
</dbReference>
<keyword evidence="7" id="KW-1185">Reference proteome</keyword>
<comment type="caution">
    <text evidence="6">The sequence shown here is derived from an EMBL/GenBank/DDBJ whole genome shotgun (WGS) entry which is preliminary data.</text>
</comment>